<evidence type="ECO:0008006" key="4">
    <source>
        <dbReference type="Google" id="ProtNLM"/>
    </source>
</evidence>
<dbReference type="GO" id="GO:0019867">
    <property type="term" value="C:outer membrane"/>
    <property type="evidence" value="ECO:0007669"/>
    <property type="project" value="InterPro"/>
</dbReference>
<keyword evidence="3" id="KW-1185">Reference proteome</keyword>
<dbReference type="InterPro" id="IPR007485">
    <property type="entry name" value="LPS_assembly_LptE"/>
</dbReference>
<feature type="signal peptide" evidence="1">
    <location>
        <begin position="1"/>
        <end position="39"/>
    </location>
</feature>
<organism evidence="2 3">
    <name type="scientific">Mangrovicoccus algicola</name>
    <dbReference type="NCBI Taxonomy" id="2771008"/>
    <lineage>
        <taxon>Bacteria</taxon>
        <taxon>Pseudomonadati</taxon>
        <taxon>Pseudomonadota</taxon>
        <taxon>Alphaproteobacteria</taxon>
        <taxon>Rhodobacterales</taxon>
        <taxon>Paracoccaceae</taxon>
        <taxon>Mangrovicoccus</taxon>
    </lineage>
</organism>
<dbReference type="PROSITE" id="PS51257">
    <property type="entry name" value="PROKAR_LIPOPROTEIN"/>
    <property type="match status" value="1"/>
</dbReference>
<dbReference type="PROSITE" id="PS51318">
    <property type="entry name" value="TAT"/>
    <property type="match status" value="1"/>
</dbReference>
<gene>
    <name evidence="2" type="ORF">ICN82_18165</name>
</gene>
<dbReference type="Proteomes" id="UP000609121">
    <property type="component" value="Unassembled WGS sequence"/>
</dbReference>
<sequence length="174" mass="18212">MARRPGSPAPAAASRRALLGGAAAALAALAGCGFTPVHAPGGSGAALANAVILETPRDSDGFTMRQQLQDRLGPPVTPRYRLTVTTETSTKRVALTRNQDTRRYNVIGTAQYVLRDLDGQVVTSGSYDSFNSYSATGTTVATRAAETDAYRRLMVILADGILDRLYLAVPGAAA</sequence>
<dbReference type="EMBL" id="JACVXA010000073">
    <property type="protein sequence ID" value="MBE3640133.1"/>
    <property type="molecule type" value="Genomic_DNA"/>
</dbReference>
<dbReference type="RefSeq" id="WP_193185734.1">
    <property type="nucleotide sequence ID" value="NZ_JACVXA010000073.1"/>
</dbReference>
<dbReference type="Gene3D" id="3.30.160.150">
    <property type="entry name" value="Lipoprotein like domain"/>
    <property type="match status" value="1"/>
</dbReference>
<dbReference type="Pfam" id="PF04390">
    <property type="entry name" value="LptE"/>
    <property type="match status" value="1"/>
</dbReference>
<evidence type="ECO:0000313" key="3">
    <source>
        <dbReference type="Proteomes" id="UP000609121"/>
    </source>
</evidence>
<name>A0A8J6Z1T9_9RHOB</name>
<accession>A0A8J6Z1T9</accession>
<comment type="caution">
    <text evidence="2">The sequence shown here is derived from an EMBL/GenBank/DDBJ whole genome shotgun (WGS) entry which is preliminary data.</text>
</comment>
<evidence type="ECO:0000256" key="1">
    <source>
        <dbReference type="SAM" id="SignalP"/>
    </source>
</evidence>
<evidence type="ECO:0000313" key="2">
    <source>
        <dbReference type="EMBL" id="MBE3640133.1"/>
    </source>
</evidence>
<reference evidence="2" key="1">
    <citation type="submission" date="2020-09" db="EMBL/GenBank/DDBJ databases">
        <title>A novel bacterium of genus Mangrovicoccus, isolated from South China Sea.</title>
        <authorList>
            <person name="Huang H."/>
            <person name="Mo K."/>
            <person name="Hu Y."/>
        </authorList>
    </citation>
    <scope>NUCLEOTIDE SEQUENCE</scope>
    <source>
        <strain evidence="2">HB182678</strain>
    </source>
</reference>
<dbReference type="InterPro" id="IPR006311">
    <property type="entry name" value="TAT_signal"/>
</dbReference>
<proteinExistence type="predicted"/>
<feature type="chain" id="PRO_5035161303" description="LPS-assembly lipoprotein" evidence="1">
    <location>
        <begin position="40"/>
        <end position="174"/>
    </location>
</feature>
<protein>
    <recommendedName>
        <fullName evidence="4">LPS-assembly lipoprotein</fullName>
    </recommendedName>
</protein>
<dbReference type="AlphaFoldDB" id="A0A8J6Z1T9"/>
<dbReference type="GO" id="GO:0043165">
    <property type="term" value="P:Gram-negative-bacterium-type cell outer membrane assembly"/>
    <property type="evidence" value="ECO:0007669"/>
    <property type="project" value="InterPro"/>
</dbReference>
<keyword evidence="1" id="KW-0732">Signal</keyword>